<reference evidence="4" key="2">
    <citation type="submission" date="2013-04" db="EMBL/GenBank/DDBJ databases">
        <title>Bisphenol A degrading Sphingobium sp. strain BiD32.</title>
        <authorList>
            <person name="Nielsen J.L."/>
            <person name="Zhou N.A."/>
            <person name="Kjeldal H."/>
        </authorList>
    </citation>
    <scope>NUCLEOTIDE SEQUENCE [LARGE SCALE GENOMIC DNA]</scope>
    <source>
        <strain evidence="4">BiD32</strain>
    </source>
</reference>
<dbReference type="GO" id="GO:0003677">
    <property type="term" value="F:DNA binding"/>
    <property type="evidence" value="ECO:0007669"/>
    <property type="project" value="InterPro"/>
</dbReference>
<feature type="coiled-coil region" evidence="1">
    <location>
        <begin position="18"/>
        <end position="45"/>
    </location>
</feature>
<evidence type="ECO:0000259" key="2">
    <source>
        <dbReference type="PROSITE" id="PS50943"/>
    </source>
</evidence>
<name>N1MHI3_9SPHN</name>
<evidence type="ECO:0000313" key="3">
    <source>
        <dbReference type="EMBL" id="CCW16670.1"/>
    </source>
</evidence>
<dbReference type="InterPro" id="IPR010982">
    <property type="entry name" value="Lambda_DNA-bd_dom_sf"/>
</dbReference>
<comment type="caution">
    <text evidence="3">The sequence shown here is derived from an EMBL/GenBank/DDBJ whole genome shotgun (WGS) entry which is preliminary data.</text>
</comment>
<feature type="domain" description="HTH cro/C1-type" evidence="2">
    <location>
        <begin position="66"/>
        <end position="120"/>
    </location>
</feature>
<dbReference type="RefSeq" id="WP_006951825.1">
    <property type="nucleotide sequence ID" value="NZ_CAVK010000050.1"/>
</dbReference>
<dbReference type="InterPro" id="IPR001387">
    <property type="entry name" value="Cro/C1-type_HTH"/>
</dbReference>
<organism evidence="3 4">
    <name type="scientific">Sphingobium indicum BiD32</name>
    <dbReference type="NCBI Taxonomy" id="1301087"/>
    <lineage>
        <taxon>Bacteria</taxon>
        <taxon>Pseudomonadati</taxon>
        <taxon>Pseudomonadota</taxon>
        <taxon>Alphaproteobacteria</taxon>
        <taxon>Sphingomonadales</taxon>
        <taxon>Sphingomonadaceae</taxon>
        <taxon>Sphingobium</taxon>
    </lineage>
</organism>
<accession>N1MHI3</accession>
<protein>
    <submittedName>
        <fullName evidence="3">Transcriptional regulator, XRE family</fullName>
    </submittedName>
</protein>
<reference evidence="3 4" key="1">
    <citation type="submission" date="2013-03" db="EMBL/GenBank/DDBJ databases">
        <authorList>
            <person name="Le V."/>
        </authorList>
    </citation>
    <scope>NUCLEOTIDE SEQUENCE [LARGE SCALE GENOMIC DNA]</scope>
    <source>
        <strain evidence="3 4">BiD32</strain>
    </source>
</reference>
<keyword evidence="1" id="KW-0175">Coiled coil</keyword>
<evidence type="ECO:0000313" key="4">
    <source>
        <dbReference type="Proteomes" id="UP000013201"/>
    </source>
</evidence>
<keyword evidence="4" id="KW-1185">Reference proteome</keyword>
<dbReference type="EMBL" id="CAVK010000050">
    <property type="protein sequence ID" value="CCW16670.1"/>
    <property type="molecule type" value="Genomic_DNA"/>
</dbReference>
<dbReference type="AlphaFoldDB" id="N1MHI3"/>
<dbReference type="Proteomes" id="UP000013201">
    <property type="component" value="Unassembled WGS sequence"/>
</dbReference>
<gene>
    <name evidence="3" type="ORF">EBBID32_10080</name>
</gene>
<proteinExistence type="predicted"/>
<dbReference type="Gene3D" id="1.10.260.40">
    <property type="entry name" value="lambda repressor-like DNA-binding domains"/>
    <property type="match status" value="1"/>
</dbReference>
<dbReference type="SMART" id="SM00530">
    <property type="entry name" value="HTH_XRE"/>
    <property type="match status" value="1"/>
</dbReference>
<dbReference type="Pfam" id="PF01381">
    <property type="entry name" value="HTH_3"/>
    <property type="match status" value="1"/>
</dbReference>
<dbReference type="SUPFAM" id="SSF47413">
    <property type="entry name" value="lambda repressor-like DNA-binding domains"/>
    <property type="match status" value="1"/>
</dbReference>
<dbReference type="CDD" id="cd00093">
    <property type="entry name" value="HTH_XRE"/>
    <property type="match status" value="1"/>
</dbReference>
<dbReference type="PROSITE" id="PS50943">
    <property type="entry name" value="HTH_CROC1"/>
    <property type="match status" value="1"/>
</dbReference>
<evidence type="ECO:0000256" key="1">
    <source>
        <dbReference type="SAM" id="Coils"/>
    </source>
</evidence>
<dbReference type="OrthoDB" id="407979at2"/>
<sequence>MTAQIVEIAGQKIAMLPMEDYQRLVDIAEDRADLLAAENAQIRREGGEDYVPAQVVDAIMAGDSPLRAWRKHRHFTLVDLGRRVGHSHTYLSNVENGKKAGGLSLWRKLADELNVAIEDIAPES</sequence>